<dbReference type="EMBL" id="CAADRP010002040">
    <property type="protein sequence ID" value="VFU59725.1"/>
    <property type="molecule type" value="Genomic_DNA"/>
</dbReference>
<gene>
    <name evidence="2" type="ORF">SVIM_LOCUS440278</name>
</gene>
<dbReference type="AlphaFoldDB" id="A0A6N2N1A3"/>
<feature type="transmembrane region" description="Helical" evidence="1">
    <location>
        <begin position="166"/>
        <end position="186"/>
    </location>
</feature>
<protein>
    <submittedName>
        <fullName evidence="2">Uncharacterized protein</fullName>
    </submittedName>
</protein>
<evidence type="ECO:0000313" key="2">
    <source>
        <dbReference type="EMBL" id="VFU59725.1"/>
    </source>
</evidence>
<accession>A0A6N2N1A3</accession>
<keyword evidence="1" id="KW-0472">Membrane</keyword>
<proteinExistence type="predicted"/>
<sequence>MDTDCQVLVTVGGDQQQSLMNWLGLSLTSQKLYALIAQEGLDEVRYKLQMYRSGDFWVPTGGIKKEEMDVPPVITILLVGFSGSGKSSPNASASKYTTMYMEEHNVMRSWQGGFCEYERLLVCLAEHGFLAEESDPATAYAVTDAVYRALLISDRRHFPQKKLQDWAAFLFSGLVCLMGALFAFLADLNLL</sequence>
<evidence type="ECO:0000256" key="1">
    <source>
        <dbReference type="SAM" id="Phobius"/>
    </source>
</evidence>
<reference evidence="2" key="1">
    <citation type="submission" date="2019-03" db="EMBL/GenBank/DDBJ databases">
        <authorList>
            <person name="Mank J."/>
            <person name="Almeida P."/>
        </authorList>
    </citation>
    <scope>NUCLEOTIDE SEQUENCE</scope>
    <source>
        <strain evidence="2">78183</strain>
    </source>
</reference>
<organism evidence="2">
    <name type="scientific">Salix viminalis</name>
    <name type="common">Common osier</name>
    <name type="synonym">Basket willow</name>
    <dbReference type="NCBI Taxonomy" id="40686"/>
    <lineage>
        <taxon>Eukaryota</taxon>
        <taxon>Viridiplantae</taxon>
        <taxon>Streptophyta</taxon>
        <taxon>Embryophyta</taxon>
        <taxon>Tracheophyta</taxon>
        <taxon>Spermatophyta</taxon>
        <taxon>Magnoliopsida</taxon>
        <taxon>eudicotyledons</taxon>
        <taxon>Gunneridae</taxon>
        <taxon>Pentapetalae</taxon>
        <taxon>rosids</taxon>
        <taxon>fabids</taxon>
        <taxon>Malpighiales</taxon>
        <taxon>Salicaceae</taxon>
        <taxon>Saliceae</taxon>
        <taxon>Salix</taxon>
    </lineage>
</organism>
<name>A0A6N2N1A3_SALVM</name>
<keyword evidence="1" id="KW-1133">Transmembrane helix</keyword>
<keyword evidence="1" id="KW-0812">Transmembrane</keyword>